<name>A0A0E9VLX4_ANGAN</name>
<organism evidence="2">
    <name type="scientific">Anguilla anguilla</name>
    <name type="common">European freshwater eel</name>
    <name type="synonym">Muraena anguilla</name>
    <dbReference type="NCBI Taxonomy" id="7936"/>
    <lineage>
        <taxon>Eukaryota</taxon>
        <taxon>Metazoa</taxon>
        <taxon>Chordata</taxon>
        <taxon>Craniata</taxon>
        <taxon>Vertebrata</taxon>
        <taxon>Euteleostomi</taxon>
        <taxon>Actinopterygii</taxon>
        <taxon>Neopterygii</taxon>
        <taxon>Teleostei</taxon>
        <taxon>Anguilliformes</taxon>
        <taxon>Anguillidae</taxon>
        <taxon>Anguilla</taxon>
    </lineage>
</organism>
<reference evidence="2" key="2">
    <citation type="journal article" date="2015" name="Fish Shellfish Immunol.">
        <title>Early steps in the European eel (Anguilla anguilla)-Vibrio vulnificus interaction in the gills: Role of the RtxA13 toxin.</title>
        <authorList>
            <person name="Callol A."/>
            <person name="Pajuelo D."/>
            <person name="Ebbesson L."/>
            <person name="Teles M."/>
            <person name="MacKenzie S."/>
            <person name="Amaro C."/>
        </authorList>
    </citation>
    <scope>NUCLEOTIDE SEQUENCE</scope>
</reference>
<keyword evidence="1" id="KW-0812">Transmembrane</keyword>
<dbReference type="EMBL" id="GBXM01029443">
    <property type="protein sequence ID" value="JAH79134.1"/>
    <property type="molecule type" value="Transcribed_RNA"/>
</dbReference>
<keyword evidence="1" id="KW-1133">Transmembrane helix</keyword>
<protein>
    <submittedName>
        <fullName evidence="2">Uncharacterized protein</fullName>
    </submittedName>
</protein>
<dbReference type="AlphaFoldDB" id="A0A0E9VLX4"/>
<evidence type="ECO:0000256" key="1">
    <source>
        <dbReference type="SAM" id="Phobius"/>
    </source>
</evidence>
<proteinExistence type="predicted"/>
<sequence>MTVCSVGLSSGGAFVPTCFCVTLVGNCSIVSLRNEEAGTSLWETLGSAQFFCCAGSSFVFHFVLLFVQ</sequence>
<feature type="transmembrane region" description="Helical" evidence="1">
    <location>
        <begin position="44"/>
        <end position="67"/>
    </location>
</feature>
<accession>A0A0E9VLX4</accession>
<keyword evidence="1" id="KW-0472">Membrane</keyword>
<reference evidence="2" key="1">
    <citation type="submission" date="2014-11" db="EMBL/GenBank/DDBJ databases">
        <authorList>
            <person name="Amaro Gonzalez C."/>
        </authorList>
    </citation>
    <scope>NUCLEOTIDE SEQUENCE</scope>
</reference>
<evidence type="ECO:0000313" key="2">
    <source>
        <dbReference type="EMBL" id="JAH79134.1"/>
    </source>
</evidence>